<dbReference type="PaxDb" id="3635-A0A1U8L0T8"/>
<dbReference type="PANTHER" id="PTHR33067:SF32">
    <property type="entry name" value="ASPARTIC PEPTIDASE DDI1-TYPE DOMAIN-CONTAINING PROTEIN"/>
    <property type="match status" value="1"/>
</dbReference>
<dbReference type="InterPro" id="IPR001584">
    <property type="entry name" value="Integrase_cat-core"/>
</dbReference>
<evidence type="ECO:0000259" key="1">
    <source>
        <dbReference type="PROSITE" id="PS50994"/>
    </source>
</evidence>
<dbReference type="InterPro" id="IPR036397">
    <property type="entry name" value="RNaseH_sf"/>
</dbReference>
<dbReference type="GO" id="GO:0015074">
    <property type="term" value="P:DNA integration"/>
    <property type="evidence" value="ECO:0007669"/>
    <property type="project" value="InterPro"/>
</dbReference>
<reference evidence="2" key="1">
    <citation type="journal article" date="2020" name="Nat. Genet.">
        <title>Genomic diversifications of five Gossypium allopolyploid species and their impact on cotton improvement.</title>
        <authorList>
            <person name="Chen Z.J."/>
            <person name="Sreedasyam A."/>
            <person name="Ando A."/>
            <person name="Song Q."/>
            <person name="De Santiago L.M."/>
            <person name="Hulse-Kemp A.M."/>
            <person name="Ding M."/>
            <person name="Ye W."/>
            <person name="Kirkbride R.C."/>
            <person name="Jenkins J."/>
            <person name="Plott C."/>
            <person name="Lovell J."/>
            <person name="Lin Y.M."/>
            <person name="Vaughn R."/>
            <person name="Liu B."/>
            <person name="Simpson S."/>
            <person name="Scheffler B.E."/>
            <person name="Wen L."/>
            <person name="Saski C.A."/>
            <person name="Grover C.E."/>
            <person name="Hu G."/>
            <person name="Conover J.L."/>
            <person name="Carlson J.W."/>
            <person name="Shu S."/>
            <person name="Boston L.B."/>
            <person name="Williams M."/>
            <person name="Peterson D.G."/>
            <person name="McGee K."/>
            <person name="Jones D.C."/>
            <person name="Wendel J.F."/>
            <person name="Stelly D.M."/>
            <person name="Grimwood J."/>
            <person name="Schmutz J."/>
        </authorList>
    </citation>
    <scope>NUCLEOTIDE SEQUENCE [LARGE SCALE GENOMIC DNA]</scope>
    <source>
        <strain evidence="2">cv. TM-1</strain>
    </source>
</reference>
<proteinExistence type="predicted"/>
<dbReference type="Gene3D" id="3.30.420.10">
    <property type="entry name" value="Ribonuclease H-like superfamily/Ribonuclease H"/>
    <property type="match status" value="1"/>
</dbReference>
<dbReference type="InterPro" id="IPR021109">
    <property type="entry name" value="Peptidase_aspartic_dom_sf"/>
</dbReference>
<accession>A0A1U8L0T8</accession>
<reference evidence="3" key="2">
    <citation type="submission" date="2025-08" db="UniProtKB">
        <authorList>
            <consortium name="RefSeq"/>
        </authorList>
    </citation>
    <scope>IDENTIFICATION</scope>
</reference>
<dbReference type="RefSeq" id="XP_016706978.2">
    <property type="nucleotide sequence ID" value="XM_016851489.2"/>
</dbReference>
<gene>
    <name evidence="3" type="primary">LOC107921662</name>
</gene>
<evidence type="ECO:0000313" key="3">
    <source>
        <dbReference type="RefSeq" id="XP_016706978.2"/>
    </source>
</evidence>
<dbReference type="AlphaFoldDB" id="A0A1U8L0T8"/>
<sequence length="287" mass="33006">MPNYVKFMKDILSNKRRLGEFEIVALTEGCTTMLTNKLPPKLKDPGSFTIPYSIGNQYIGKALCDLGMSINLMPMSVFKNLELQDLPLNLAIGKSIILIPEGRTVIDVQKGELIMKEFEKECHDKEHNELDSIDIDDEEPLGNNNDLLESKQIVDRPGKRSMMKFLHKNIFTRFGTPLSIISDEGSHFDCKPIDNTLQNYGVKQKIVTAYHPQTNRQAKSSNREIKQILEKVVNPNRKDWSLRLDEALWAYQTTYKNPLGMSPFKLVYEKPCLFLVELEHRAYWAIK</sequence>
<dbReference type="InterPro" id="IPR012337">
    <property type="entry name" value="RNaseH-like_sf"/>
</dbReference>
<dbReference type="Gene3D" id="2.40.70.10">
    <property type="entry name" value="Acid Proteases"/>
    <property type="match status" value="1"/>
</dbReference>
<dbReference type="SUPFAM" id="SSF53098">
    <property type="entry name" value="Ribonuclease H-like"/>
    <property type="match status" value="1"/>
</dbReference>
<feature type="domain" description="Integrase catalytic" evidence="1">
    <location>
        <begin position="161"/>
        <end position="271"/>
    </location>
</feature>
<dbReference type="GO" id="GO:0003676">
    <property type="term" value="F:nucleic acid binding"/>
    <property type="evidence" value="ECO:0007669"/>
    <property type="project" value="InterPro"/>
</dbReference>
<dbReference type="KEGG" id="ghi:107921662"/>
<dbReference type="PANTHER" id="PTHR33067">
    <property type="entry name" value="RNA-DIRECTED DNA POLYMERASE-RELATED"/>
    <property type="match status" value="1"/>
</dbReference>
<dbReference type="Proteomes" id="UP000818029">
    <property type="component" value="Chromosome D01"/>
</dbReference>
<keyword evidence="2" id="KW-1185">Reference proteome</keyword>
<evidence type="ECO:0000313" key="2">
    <source>
        <dbReference type="Proteomes" id="UP000818029"/>
    </source>
</evidence>
<organism evidence="2 3">
    <name type="scientific">Gossypium hirsutum</name>
    <name type="common">Upland cotton</name>
    <name type="synonym">Gossypium mexicanum</name>
    <dbReference type="NCBI Taxonomy" id="3635"/>
    <lineage>
        <taxon>Eukaryota</taxon>
        <taxon>Viridiplantae</taxon>
        <taxon>Streptophyta</taxon>
        <taxon>Embryophyta</taxon>
        <taxon>Tracheophyta</taxon>
        <taxon>Spermatophyta</taxon>
        <taxon>Magnoliopsida</taxon>
        <taxon>eudicotyledons</taxon>
        <taxon>Gunneridae</taxon>
        <taxon>Pentapetalae</taxon>
        <taxon>rosids</taxon>
        <taxon>malvids</taxon>
        <taxon>Malvales</taxon>
        <taxon>Malvaceae</taxon>
        <taxon>Malvoideae</taxon>
        <taxon>Gossypium</taxon>
    </lineage>
</organism>
<protein>
    <recommendedName>
        <fullName evidence="1">Integrase catalytic domain-containing protein</fullName>
    </recommendedName>
</protein>
<dbReference type="PROSITE" id="PS50994">
    <property type="entry name" value="INTEGRASE"/>
    <property type="match status" value="1"/>
</dbReference>
<name>A0A1U8L0T8_GOSHI</name>
<dbReference type="GeneID" id="107921662"/>
<dbReference type="STRING" id="3635.A0A1U8L0T8"/>